<keyword evidence="4" id="KW-1185">Reference proteome</keyword>
<feature type="domain" description="GspL periplasmic" evidence="2">
    <location>
        <begin position="246"/>
        <end position="368"/>
    </location>
</feature>
<dbReference type="PATRIC" id="fig|1230338.3.peg.1230"/>
<accession>L2F4W8</accession>
<proteinExistence type="predicted"/>
<protein>
    <recommendedName>
        <fullName evidence="2">GspL periplasmic domain-containing protein</fullName>
    </recommendedName>
</protein>
<reference evidence="3 4" key="1">
    <citation type="journal article" date="2013" name="Genome Announc.">
        <title>Genome Sequence of Moraxella macacae 0408225, a Novel Bacterial Species Isolated from a Cynomolgus Macaque with Epistaxis.</title>
        <authorList>
            <person name="Ladner J.T."/>
            <person name="Whitehouse C.A."/>
            <person name="Koroleva G.I."/>
            <person name="Palacios G.F."/>
        </authorList>
    </citation>
    <scope>NUCLEOTIDE SEQUENCE [LARGE SCALE GENOMIC DNA]</scope>
    <source>
        <strain evidence="3 4">0408225</strain>
    </source>
</reference>
<evidence type="ECO:0000256" key="1">
    <source>
        <dbReference type="SAM" id="Phobius"/>
    </source>
</evidence>
<keyword evidence="1" id="KW-1133">Transmembrane helix</keyword>
<evidence type="ECO:0000313" key="3">
    <source>
        <dbReference type="EMBL" id="ELA08047.1"/>
    </source>
</evidence>
<dbReference type="Gene3D" id="3.30.1360.100">
    <property type="entry name" value="General secretion pathway protein M, EpsM"/>
    <property type="match status" value="1"/>
</dbReference>
<dbReference type="eggNOG" id="COG3297">
    <property type="taxonomic scope" value="Bacteria"/>
</dbReference>
<evidence type="ECO:0000313" key="4">
    <source>
        <dbReference type="Proteomes" id="UP000023795"/>
    </source>
</evidence>
<dbReference type="EMBL" id="ANIN01000002">
    <property type="protein sequence ID" value="ELA08047.1"/>
    <property type="molecule type" value="Genomic_DNA"/>
</dbReference>
<dbReference type="SUPFAM" id="SSF53067">
    <property type="entry name" value="Actin-like ATPase domain"/>
    <property type="match status" value="1"/>
</dbReference>
<dbReference type="Gene3D" id="3.30.420.380">
    <property type="match status" value="1"/>
</dbReference>
<sequence length="393" mass="44862">MIHIWLPSPNAPLRIWQATSQDWQIAENWQELATLIGLQHPKNKQTCLYFPSMLLLHIQPNLNATQLKQLGELGRKYLFEELSIAPVEDLQIKTLNNNNLYALHASDRKQWENLANLSGLNIVAMLPDFCLLDDYLFNANDSDTTTNQAIFYQDNATQLLKTTQQQGFAIPHLPLFLHKLLKQTSEKWQITLTGNIDTKLTQELDLLENIDYQLNNYSPKPITEPQRHALNFALNKKNQRISPYAKVIGFVVVLALLTLFVVDGLRIYHYQQATKHTKTLLKQQYEQWFPNESFNPRLKIDKQIANKLINQQNNDNGLMTVLASIQPILQQNEIIAKQLNYQNNRLQLQLIAKDSDSLTRAINALNTQQIHAKLGTVTPSEAGAVASVEIGLS</sequence>
<feature type="transmembrane region" description="Helical" evidence="1">
    <location>
        <begin position="247"/>
        <end position="268"/>
    </location>
</feature>
<dbReference type="InterPro" id="IPR043129">
    <property type="entry name" value="ATPase_NBD"/>
</dbReference>
<organism evidence="3 4">
    <name type="scientific">Moraxella macacae 0408225</name>
    <dbReference type="NCBI Taxonomy" id="1230338"/>
    <lineage>
        <taxon>Bacteria</taxon>
        <taxon>Pseudomonadati</taxon>
        <taxon>Pseudomonadota</taxon>
        <taxon>Gammaproteobacteria</taxon>
        <taxon>Moraxellales</taxon>
        <taxon>Moraxellaceae</taxon>
        <taxon>Moraxella</taxon>
    </lineage>
</organism>
<name>L2F4W8_9GAMM</name>
<dbReference type="Proteomes" id="UP000023795">
    <property type="component" value="Unassembled WGS sequence"/>
</dbReference>
<dbReference type="InterPro" id="IPR025691">
    <property type="entry name" value="GspL_pp_dom"/>
</dbReference>
<dbReference type="RefSeq" id="WP_009501559.1">
    <property type="nucleotide sequence ID" value="NZ_ANIN01000002.1"/>
</dbReference>
<dbReference type="AlphaFoldDB" id="L2F4W8"/>
<dbReference type="STRING" id="1230338.MOMA_05786"/>
<gene>
    <name evidence="3" type="ORF">MOMA_05786</name>
</gene>
<comment type="caution">
    <text evidence="3">The sequence shown here is derived from an EMBL/GenBank/DDBJ whole genome shotgun (WGS) entry which is preliminary data.</text>
</comment>
<keyword evidence="1" id="KW-0472">Membrane</keyword>
<keyword evidence="1" id="KW-0812">Transmembrane</keyword>
<dbReference type="Pfam" id="PF12693">
    <property type="entry name" value="GspL_C"/>
    <property type="match status" value="1"/>
</dbReference>
<evidence type="ECO:0000259" key="2">
    <source>
        <dbReference type="Pfam" id="PF12693"/>
    </source>
</evidence>